<dbReference type="Pfam" id="PF02762">
    <property type="entry name" value="Cbl_N3"/>
    <property type="match status" value="1"/>
</dbReference>
<dbReference type="Gene3D" id="3.30.40.10">
    <property type="entry name" value="Zinc/RING finger domain, C3HC4 (zinc finger)"/>
    <property type="match status" value="1"/>
</dbReference>
<comment type="catalytic activity">
    <reaction evidence="6">
        <text>S-ubiquitinyl-[E2 ubiquitin-conjugating enzyme]-L-cysteine + [acceptor protein]-L-lysine = [E2 ubiquitin-conjugating enzyme]-L-cysteine + N(6)-ubiquitinyl-[acceptor protein]-L-lysine.</text>
        <dbReference type="EC" id="2.3.2.27"/>
    </reaction>
</comment>
<dbReference type="InterPro" id="IPR014742">
    <property type="entry name" value="Adaptor_Cbl_SH2-like"/>
</dbReference>
<dbReference type="InterPro" id="IPR003153">
    <property type="entry name" value="Adaptor_Cbl_N_hlx"/>
</dbReference>
<dbReference type="SUPFAM" id="SSF47668">
    <property type="entry name" value="N-terminal domain of cbl (N-cbl)"/>
    <property type="match status" value="1"/>
</dbReference>
<accession>A0A448WE97</accession>
<evidence type="ECO:0000259" key="9">
    <source>
        <dbReference type="PROSITE" id="PS51506"/>
    </source>
</evidence>
<feature type="domain" description="RING-type" evidence="8">
    <location>
        <begin position="399"/>
        <end position="439"/>
    </location>
</feature>
<dbReference type="GO" id="GO:0005509">
    <property type="term" value="F:calcium ion binding"/>
    <property type="evidence" value="ECO:0007669"/>
    <property type="project" value="UniProtKB-UniRule"/>
</dbReference>
<dbReference type="Pfam" id="PF13920">
    <property type="entry name" value="zf-C3HC4_3"/>
    <property type="match status" value="1"/>
</dbReference>
<dbReference type="AlphaFoldDB" id="A0A448WE97"/>
<dbReference type="GO" id="GO:0023051">
    <property type="term" value="P:regulation of signaling"/>
    <property type="evidence" value="ECO:0007669"/>
    <property type="project" value="InterPro"/>
</dbReference>
<reference evidence="10" key="1">
    <citation type="submission" date="2018-11" db="EMBL/GenBank/DDBJ databases">
        <authorList>
            <consortium name="Pathogen Informatics"/>
        </authorList>
    </citation>
    <scope>NUCLEOTIDE SEQUENCE</scope>
</reference>
<dbReference type="GO" id="GO:0016567">
    <property type="term" value="P:protein ubiquitination"/>
    <property type="evidence" value="ECO:0007669"/>
    <property type="project" value="UniProtKB-UniPathway"/>
</dbReference>
<dbReference type="Proteomes" id="UP000784294">
    <property type="component" value="Unassembled WGS sequence"/>
</dbReference>
<dbReference type="InterPro" id="IPR024162">
    <property type="entry name" value="Adaptor_Cbl"/>
</dbReference>
<feature type="domain" description="Cbl-PTB" evidence="9">
    <location>
        <begin position="60"/>
        <end position="368"/>
    </location>
</feature>
<keyword evidence="6" id="KW-0833">Ubl conjugation pathway</keyword>
<dbReference type="GO" id="GO:0061630">
    <property type="term" value="F:ubiquitin protein ligase activity"/>
    <property type="evidence" value="ECO:0007669"/>
    <property type="project" value="UniProtKB-EC"/>
</dbReference>
<dbReference type="SUPFAM" id="SSF47473">
    <property type="entry name" value="EF-hand"/>
    <property type="match status" value="1"/>
</dbReference>
<dbReference type="InterPro" id="IPR017907">
    <property type="entry name" value="Znf_RING_CS"/>
</dbReference>
<dbReference type="Gene3D" id="1.10.238.10">
    <property type="entry name" value="EF-hand"/>
    <property type="match status" value="1"/>
</dbReference>
<dbReference type="Pfam" id="PF02262">
    <property type="entry name" value="Cbl_N"/>
    <property type="match status" value="1"/>
</dbReference>
<comment type="caution">
    <text evidence="10">The sequence shown here is derived from an EMBL/GenBank/DDBJ whole genome shotgun (WGS) entry which is preliminary data.</text>
</comment>
<comment type="function">
    <text evidence="6">E3 ubiquitin-protein ligase which accepts ubiquitin from specific E2 ubiquitin-conjugating enzymes, and transfers it to substrates, generally promoting their degradation by the proteasome.</text>
</comment>
<dbReference type="EC" id="2.3.2.27" evidence="6"/>
<dbReference type="InterPro" id="IPR001841">
    <property type="entry name" value="Znf_RING"/>
</dbReference>
<organism evidence="10 11">
    <name type="scientific">Protopolystoma xenopodis</name>
    <dbReference type="NCBI Taxonomy" id="117903"/>
    <lineage>
        <taxon>Eukaryota</taxon>
        <taxon>Metazoa</taxon>
        <taxon>Spiralia</taxon>
        <taxon>Lophotrochozoa</taxon>
        <taxon>Platyhelminthes</taxon>
        <taxon>Monogenea</taxon>
        <taxon>Polyopisthocotylea</taxon>
        <taxon>Polystomatidea</taxon>
        <taxon>Polystomatidae</taxon>
        <taxon>Protopolystoma</taxon>
    </lineage>
</organism>
<dbReference type="SUPFAM" id="SSF55550">
    <property type="entry name" value="SH2 domain"/>
    <property type="match status" value="1"/>
</dbReference>
<dbReference type="GO" id="GO:0045121">
    <property type="term" value="C:membrane raft"/>
    <property type="evidence" value="ECO:0007669"/>
    <property type="project" value="TreeGrafter"/>
</dbReference>
<evidence type="ECO:0000256" key="4">
    <source>
        <dbReference type="ARBA" id="ARBA00022837"/>
    </source>
</evidence>
<dbReference type="PANTHER" id="PTHR23007:SF11">
    <property type="entry name" value="E3 UBIQUITIN-PROTEIN LIGASE CBL"/>
    <property type="match status" value="1"/>
</dbReference>
<evidence type="ECO:0000313" key="10">
    <source>
        <dbReference type="EMBL" id="VEL09594.1"/>
    </source>
</evidence>
<evidence type="ECO:0000256" key="6">
    <source>
        <dbReference type="RuleBase" id="RU367001"/>
    </source>
</evidence>
<evidence type="ECO:0000256" key="1">
    <source>
        <dbReference type="ARBA" id="ARBA00022723"/>
    </source>
</evidence>
<comment type="pathway">
    <text evidence="6">Protein modification; protein ubiquitination.</text>
</comment>
<protein>
    <recommendedName>
        <fullName evidence="6">E3 ubiquitin-protein ligase CBL</fullName>
        <ecNumber evidence="6">2.3.2.27</ecNumber>
    </recommendedName>
</protein>
<dbReference type="PANTHER" id="PTHR23007">
    <property type="entry name" value="CBL"/>
    <property type="match status" value="1"/>
</dbReference>
<dbReference type="EMBL" id="CAAALY010006731">
    <property type="protein sequence ID" value="VEL09594.1"/>
    <property type="molecule type" value="Genomic_DNA"/>
</dbReference>
<dbReference type="OrthoDB" id="7237699at2759"/>
<gene>
    <name evidence="10" type="ORF">PXEA_LOCUS3034</name>
</gene>
<evidence type="ECO:0000256" key="3">
    <source>
        <dbReference type="ARBA" id="ARBA00022833"/>
    </source>
</evidence>
<keyword evidence="6" id="KW-0808">Transferase</keyword>
<dbReference type="GO" id="GO:0008270">
    <property type="term" value="F:zinc ion binding"/>
    <property type="evidence" value="ECO:0007669"/>
    <property type="project" value="UniProtKB-KW"/>
</dbReference>
<dbReference type="PROSITE" id="PS00518">
    <property type="entry name" value="ZF_RING_1"/>
    <property type="match status" value="1"/>
</dbReference>
<dbReference type="InterPro" id="IPR014741">
    <property type="entry name" value="Adaptor_Cbl_EF_hand-like"/>
</dbReference>
<sequence length="700" mass="79016">MDVNSEINVAHAPPLHQDFNDIDSNMHSNGRRIFSRVHGLVETLSGSLITASSTCTKPNMAAYLSIEKKTINSAHKMIERVVQLCLQPALELKNSPPYILDNLPDIYNRLREIVNRYSENYEVLCKLDYFRIFISTLCDKCKMTVKLFKESKDRIFDKKSQCRHRLTKLSLIFSHLLKDLDALFPSNYYSPESFRITKPDAAKWWNSSFEGRAIVPWHIFKTALFLSFGVSDPSQLMALQSTIDLTCNEHVSIFEFDVFVRLFQPWNNILETWKALAVLHPGYMAFMTYDEVKAVLSRYKHHPGSGSYVFRASCTKLGQWAIGYITEDLQILQTIIQNKSLARALLDGEYENFYLYPNGKQSDSSILYQLVHNLPEVHLQVSQEQYQIYCEMGSTFELCKICAENDKDVRLEPCGHLLCKSCLINCQYLVNGQMCPFCRLEIKGVEDIIIDPYKPSRMAYTTCNFKGDTILEKQTRDPHACESSRDSLEPNMDSIFSTRAANNTTTKLSDCTNSLSEETSHNSPCTLASVTDTSGSGRQTSLQLDPPLKMCSAFAMHSGFQITQNPATKINSDGGTDLNYAQLDFTDSESESDNIETASGAQILSANGTYPTVTPIVSSPQIHRSPAQKSSVSTSIISSQIPNTPNCDVSFFGDSFRILLSCCSDLDKDSAIKLLRITGNQVSMCQEIWRHFMPRTNQFS</sequence>
<dbReference type="GO" id="GO:0007166">
    <property type="term" value="P:cell surface receptor signaling pathway"/>
    <property type="evidence" value="ECO:0007669"/>
    <property type="project" value="InterPro"/>
</dbReference>
<dbReference type="FunFam" id="3.30.40.10:FF:000015">
    <property type="entry name" value="E3 ubiquitin-protein ligase CBL"/>
    <property type="match status" value="1"/>
</dbReference>
<proteinExistence type="predicted"/>
<keyword evidence="3 6" id="KW-0862">Zinc</keyword>
<dbReference type="InterPro" id="IPR013083">
    <property type="entry name" value="Znf_RING/FYVE/PHD"/>
</dbReference>
<dbReference type="GO" id="GO:0001784">
    <property type="term" value="F:phosphotyrosine residue binding"/>
    <property type="evidence" value="ECO:0007669"/>
    <property type="project" value="UniProtKB-UniRule"/>
</dbReference>
<dbReference type="SUPFAM" id="SSF57850">
    <property type="entry name" value="RING/U-box"/>
    <property type="match status" value="1"/>
</dbReference>
<evidence type="ECO:0000256" key="7">
    <source>
        <dbReference type="SAM" id="MobiDB-lite"/>
    </source>
</evidence>
<evidence type="ECO:0000313" key="11">
    <source>
        <dbReference type="Proteomes" id="UP000784294"/>
    </source>
</evidence>
<keyword evidence="1 6" id="KW-0479">Metal-binding</keyword>
<dbReference type="InterPro" id="IPR011992">
    <property type="entry name" value="EF-hand-dom_pair"/>
</dbReference>
<dbReference type="PROSITE" id="PS50089">
    <property type="entry name" value="ZF_RING_2"/>
    <property type="match status" value="1"/>
</dbReference>
<dbReference type="Gene3D" id="1.20.930.20">
    <property type="entry name" value="Adaptor protein Cbl, N-terminal domain"/>
    <property type="match status" value="1"/>
</dbReference>
<dbReference type="SMART" id="SM00184">
    <property type="entry name" value="RING"/>
    <property type="match status" value="1"/>
</dbReference>
<dbReference type="GO" id="GO:0017124">
    <property type="term" value="F:SH3 domain binding"/>
    <property type="evidence" value="ECO:0007669"/>
    <property type="project" value="TreeGrafter"/>
</dbReference>
<name>A0A448WE97_9PLAT</name>
<dbReference type="InterPro" id="IPR036537">
    <property type="entry name" value="Adaptor_Cbl_N_dom_sf"/>
</dbReference>
<dbReference type="Gene3D" id="3.30.505.10">
    <property type="entry name" value="SH2 domain"/>
    <property type="match status" value="1"/>
</dbReference>
<dbReference type="PROSITE" id="PS51506">
    <property type="entry name" value="CBL_PTB"/>
    <property type="match status" value="1"/>
</dbReference>
<feature type="region of interest" description="Disordered" evidence="7">
    <location>
        <begin position="511"/>
        <end position="541"/>
    </location>
</feature>
<keyword evidence="11" id="KW-1185">Reference proteome</keyword>
<evidence type="ECO:0000259" key="8">
    <source>
        <dbReference type="PROSITE" id="PS50089"/>
    </source>
</evidence>
<dbReference type="UniPathway" id="UPA00143"/>
<evidence type="ECO:0000256" key="2">
    <source>
        <dbReference type="ARBA" id="ARBA00022771"/>
    </source>
</evidence>
<dbReference type="InterPro" id="IPR024159">
    <property type="entry name" value="Cbl_PTB"/>
</dbReference>
<keyword evidence="4 6" id="KW-0106">Calcium</keyword>
<comment type="domain">
    <text evidence="6">The N-terminus is composed of the phosphotyrosine binding (PTB) domain, a short linker region and the RING-type zinc finger. The PTB domain, which is also called TKB (tyrosine kinase binding) domain, is composed of three different subdomains: a four-helix bundle (4H), a calcium-binding EF hand and a divergent SH2 domain.</text>
</comment>
<dbReference type="GO" id="GO:0005886">
    <property type="term" value="C:plasma membrane"/>
    <property type="evidence" value="ECO:0007669"/>
    <property type="project" value="TreeGrafter"/>
</dbReference>
<evidence type="ECO:0000256" key="5">
    <source>
        <dbReference type="PROSITE-ProRule" id="PRU00175"/>
    </source>
</evidence>
<dbReference type="Pfam" id="PF02761">
    <property type="entry name" value="Cbl_N2"/>
    <property type="match status" value="1"/>
</dbReference>
<keyword evidence="2 5" id="KW-0863">Zinc-finger</keyword>
<dbReference type="InterPro" id="IPR036860">
    <property type="entry name" value="SH2_dom_sf"/>
</dbReference>